<keyword evidence="2" id="KW-1185">Reference proteome</keyword>
<name>A0ABQ6GIZ4_9BACL</name>
<sequence length="100" mass="11285">MNVKITRNAAKMLKLELDKPENEGKKLRVYITHSHGDHAHYGLAIDDANEKDVVVSTDKEIDVILEKDNEFLDGVRIDYFYVPEEGFAITNPSKGNSGDH</sequence>
<accession>A0ABQ6GIZ4</accession>
<dbReference type="RefSeq" id="WP_284240076.1">
    <property type="nucleotide sequence ID" value="NZ_BSSQ01000014.1"/>
</dbReference>
<dbReference type="Gene3D" id="2.60.300.12">
    <property type="entry name" value="HesB-like domain"/>
    <property type="match status" value="1"/>
</dbReference>
<dbReference type="Proteomes" id="UP001157114">
    <property type="component" value="Unassembled WGS sequence"/>
</dbReference>
<evidence type="ECO:0008006" key="3">
    <source>
        <dbReference type="Google" id="ProtNLM"/>
    </source>
</evidence>
<dbReference type="EMBL" id="BSSQ01000014">
    <property type="protein sequence ID" value="GLX69303.1"/>
    <property type="molecule type" value="Genomic_DNA"/>
</dbReference>
<reference evidence="1 2" key="1">
    <citation type="submission" date="2023-03" db="EMBL/GenBank/DDBJ databases">
        <title>Draft genome sequence of the bacteria which degrade cell wall of Tricholomamatutake.</title>
        <authorList>
            <person name="Konishi Y."/>
            <person name="Fukuta Y."/>
            <person name="Shirasaka N."/>
        </authorList>
    </citation>
    <scope>NUCLEOTIDE SEQUENCE [LARGE SCALE GENOMIC DNA]</scope>
    <source>
        <strain evidence="2">mu1</strain>
    </source>
</reference>
<gene>
    <name evidence="1" type="ORF">MU1_36480</name>
</gene>
<organism evidence="1 2">
    <name type="scientific">Paenibacillus glycanilyticus</name>
    <dbReference type="NCBI Taxonomy" id="126569"/>
    <lineage>
        <taxon>Bacteria</taxon>
        <taxon>Bacillati</taxon>
        <taxon>Bacillota</taxon>
        <taxon>Bacilli</taxon>
        <taxon>Bacillales</taxon>
        <taxon>Paenibacillaceae</taxon>
        <taxon>Paenibacillus</taxon>
    </lineage>
</organism>
<dbReference type="InterPro" id="IPR035903">
    <property type="entry name" value="HesB-like_dom_sf"/>
</dbReference>
<proteinExistence type="predicted"/>
<evidence type="ECO:0000313" key="2">
    <source>
        <dbReference type="Proteomes" id="UP001157114"/>
    </source>
</evidence>
<dbReference type="SUPFAM" id="SSF89360">
    <property type="entry name" value="HesB-like domain"/>
    <property type="match status" value="1"/>
</dbReference>
<protein>
    <recommendedName>
        <fullName evidence="3">Heme biosynthesis protein HemY</fullName>
    </recommendedName>
</protein>
<evidence type="ECO:0000313" key="1">
    <source>
        <dbReference type="EMBL" id="GLX69303.1"/>
    </source>
</evidence>
<comment type="caution">
    <text evidence="1">The sequence shown here is derived from an EMBL/GenBank/DDBJ whole genome shotgun (WGS) entry which is preliminary data.</text>
</comment>